<gene>
    <name evidence="1" type="ORF">M9458_009624</name>
</gene>
<sequence>EIESRMGPAQAKQCQLRTFLTYYINDLFLSQVRTETNKEIEAVTKVSDPLKILASADTMKNLGVQRPLLQ</sequence>
<comment type="caution">
    <text evidence="1">The sequence shown here is derived from an EMBL/GenBank/DDBJ whole genome shotgun (WGS) entry which is preliminary data.</text>
</comment>
<feature type="non-terminal residue" evidence="1">
    <location>
        <position position="1"/>
    </location>
</feature>
<feature type="non-terminal residue" evidence="1">
    <location>
        <position position="70"/>
    </location>
</feature>
<accession>A0ABD0RC22</accession>
<dbReference type="AlphaFoldDB" id="A0ABD0RC22"/>
<organism evidence="1 2">
    <name type="scientific">Cirrhinus mrigala</name>
    <name type="common">Mrigala</name>
    <dbReference type="NCBI Taxonomy" id="683832"/>
    <lineage>
        <taxon>Eukaryota</taxon>
        <taxon>Metazoa</taxon>
        <taxon>Chordata</taxon>
        <taxon>Craniata</taxon>
        <taxon>Vertebrata</taxon>
        <taxon>Euteleostomi</taxon>
        <taxon>Actinopterygii</taxon>
        <taxon>Neopterygii</taxon>
        <taxon>Teleostei</taxon>
        <taxon>Ostariophysi</taxon>
        <taxon>Cypriniformes</taxon>
        <taxon>Cyprinidae</taxon>
        <taxon>Labeoninae</taxon>
        <taxon>Labeonini</taxon>
        <taxon>Cirrhinus</taxon>
    </lineage>
</organism>
<evidence type="ECO:0000313" key="1">
    <source>
        <dbReference type="EMBL" id="KAL0196052.1"/>
    </source>
</evidence>
<dbReference type="EMBL" id="JAMKFB020000004">
    <property type="protein sequence ID" value="KAL0196052.1"/>
    <property type="molecule type" value="Genomic_DNA"/>
</dbReference>
<dbReference type="Proteomes" id="UP001529510">
    <property type="component" value="Unassembled WGS sequence"/>
</dbReference>
<keyword evidence="2" id="KW-1185">Reference proteome</keyword>
<proteinExistence type="predicted"/>
<protein>
    <submittedName>
        <fullName evidence="1">Uncharacterized protein</fullName>
    </submittedName>
</protein>
<evidence type="ECO:0000313" key="2">
    <source>
        <dbReference type="Proteomes" id="UP001529510"/>
    </source>
</evidence>
<reference evidence="1 2" key="1">
    <citation type="submission" date="2024-05" db="EMBL/GenBank/DDBJ databases">
        <title>Genome sequencing and assembly of Indian major carp, Cirrhinus mrigala (Hamilton, 1822).</title>
        <authorList>
            <person name="Mohindra V."/>
            <person name="Chowdhury L.M."/>
            <person name="Lal K."/>
            <person name="Jena J.K."/>
        </authorList>
    </citation>
    <scope>NUCLEOTIDE SEQUENCE [LARGE SCALE GENOMIC DNA]</scope>
    <source>
        <strain evidence="1">CM1030</strain>
        <tissue evidence="1">Blood</tissue>
    </source>
</reference>
<name>A0ABD0RC22_CIRMR</name>